<dbReference type="AlphaFoldDB" id="A0A940NSJ7"/>
<feature type="domain" description="Bacterial toxin RNase RnlA/LsoA N-terminal" evidence="3">
    <location>
        <begin position="3"/>
        <end position="81"/>
    </location>
</feature>
<comment type="caution">
    <text evidence="4">The sequence shown here is derived from an EMBL/GenBank/DDBJ whole genome shotgun (WGS) entry which is preliminary data.</text>
</comment>
<organism evidence="4 5">
    <name type="scientific">Gottfriedia endophytica</name>
    <dbReference type="NCBI Taxonomy" id="2820819"/>
    <lineage>
        <taxon>Bacteria</taxon>
        <taxon>Bacillati</taxon>
        <taxon>Bacillota</taxon>
        <taxon>Bacilli</taxon>
        <taxon>Bacillales</taxon>
        <taxon>Bacillaceae</taxon>
        <taxon>Gottfriedia</taxon>
    </lineage>
</organism>
<dbReference type="Pfam" id="PF19034">
    <property type="entry name" value="RnlA-toxin_DBD"/>
    <property type="match status" value="1"/>
</dbReference>
<evidence type="ECO:0000259" key="1">
    <source>
        <dbReference type="Pfam" id="PF15935"/>
    </source>
</evidence>
<proteinExistence type="predicted"/>
<keyword evidence="5" id="KW-1185">Reference proteome</keyword>
<feature type="domain" description="Bacterial toxin RNase RnlA/LsoA N-terminal repeated" evidence="1">
    <location>
        <begin position="99"/>
        <end position="180"/>
    </location>
</feature>
<gene>
    <name evidence="4" type="ORF">J5Y03_16490</name>
</gene>
<dbReference type="Gene3D" id="3.30.310.240">
    <property type="entry name" value="Bacterial toxin RNase RnlA/LsoA, N-terminal domain"/>
    <property type="match status" value="1"/>
</dbReference>
<feature type="domain" description="Bacterial toxin RNase RnlA/LsoA DBD" evidence="2">
    <location>
        <begin position="200"/>
        <end position="318"/>
    </location>
</feature>
<dbReference type="InterPro" id="IPR031845">
    <property type="entry name" value="RnlA_toxin_NRD"/>
</dbReference>
<evidence type="ECO:0000313" key="4">
    <source>
        <dbReference type="EMBL" id="MBP0726758.1"/>
    </source>
</evidence>
<dbReference type="Pfam" id="PF19417">
    <property type="entry name" value="RnlA_toxin_N"/>
    <property type="match status" value="1"/>
</dbReference>
<evidence type="ECO:0000259" key="2">
    <source>
        <dbReference type="Pfam" id="PF19034"/>
    </source>
</evidence>
<reference evidence="4" key="1">
    <citation type="submission" date="2021-04" db="EMBL/GenBank/DDBJ databases">
        <title>Genome seq and assembly of Bacillus sp.</title>
        <authorList>
            <person name="Chhetri G."/>
        </authorList>
    </citation>
    <scope>NUCLEOTIDE SEQUENCE</scope>
    <source>
        <strain evidence="4">RG28</strain>
    </source>
</reference>
<protein>
    <submittedName>
        <fullName evidence="4">Type II toxin-antitoxin system RnlA family toxin</fullName>
    </submittedName>
</protein>
<dbReference type="GO" id="GO:0004521">
    <property type="term" value="F:RNA endonuclease activity"/>
    <property type="evidence" value="ECO:0007669"/>
    <property type="project" value="InterPro"/>
</dbReference>
<dbReference type="InterPro" id="IPR045837">
    <property type="entry name" value="RnlA_toxin_N"/>
</dbReference>
<evidence type="ECO:0000259" key="3">
    <source>
        <dbReference type="Pfam" id="PF19417"/>
    </source>
</evidence>
<name>A0A940NSJ7_9BACI</name>
<dbReference type="Gene3D" id="3.30.160.690">
    <property type="entry name" value="Bacterial toxin RNase RnlA/LsoA, N repeated domain"/>
    <property type="match status" value="1"/>
</dbReference>
<dbReference type="EMBL" id="JAGIYQ010000014">
    <property type="protein sequence ID" value="MBP0726758.1"/>
    <property type="molecule type" value="Genomic_DNA"/>
</dbReference>
<accession>A0A940NSJ7</accession>
<dbReference type="Pfam" id="PF15935">
    <property type="entry name" value="RnlA_toxin"/>
    <property type="match status" value="1"/>
</dbReference>
<dbReference type="InterPro" id="IPR043994">
    <property type="entry name" value="RnlA/LsoA-toxin_DBD"/>
</dbReference>
<sequence>MYNLKREKISDSIRKFYSLKEVPCEISDINELGGTRRRIHINEKDGIRFFIDFHFLKNGTTSIDKSSGGISEVKNQISEFIIVDPECVLGDVTSGSKYFIAKNIEHEDFEGIMEILCESEYCKGKNPPQKNITFELYKFTGHYNEPLTIHYYLTTKKILIQGRPLLLFTEAMSLIAELIELDEIPRFFNENYKIDILKSDVEQQFDYYFPYSHDKHPAKLKKVLHQAVYNLQIQGEMFVYSYLVFPALKALEGHLKYSLYNYNITLDDNRFNMFKYDESGRRYYLKTTYHSNVGDPSKIAYFEKGYNFYNKHRHSLVHWADPSSPIDDTREIENIGEARTLIIDTFNIIDEYYK</sequence>
<dbReference type="Proteomes" id="UP000682134">
    <property type="component" value="Unassembled WGS sequence"/>
</dbReference>
<dbReference type="Gene3D" id="6.10.250.2650">
    <property type="match status" value="1"/>
</dbReference>
<evidence type="ECO:0000313" key="5">
    <source>
        <dbReference type="Proteomes" id="UP000682134"/>
    </source>
</evidence>
<dbReference type="RefSeq" id="WP_209407101.1">
    <property type="nucleotide sequence ID" value="NZ_JAGIYQ010000014.1"/>
</dbReference>